<proteinExistence type="predicted"/>
<feature type="transmembrane region" description="Helical" evidence="1">
    <location>
        <begin position="51"/>
        <end position="73"/>
    </location>
</feature>
<feature type="transmembrane region" description="Helical" evidence="1">
    <location>
        <begin position="119"/>
        <end position="140"/>
    </location>
</feature>
<gene>
    <name evidence="3" type="ORF">Micbo1qcDRAFT_215008</name>
</gene>
<protein>
    <recommendedName>
        <fullName evidence="2">DUF7703 domain-containing protein</fullName>
    </recommendedName>
</protein>
<evidence type="ECO:0000259" key="2">
    <source>
        <dbReference type="Pfam" id="PF24802"/>
    </source>
</evidence>
<dbReference type="Pfam" id="PF24802">
    <property type="entry name" value="DUF7703"/>
    <property type="match status" value="1"/>
</dbReference>
<keyword evidence="4" id="KW-1185">Reference proteome</keyword>
<keyword evidence="1" id="KW-0812">Transmembrane</keyword>
<feature type="domain" description="DUF7703" evidence="2">
    <location>
        <begin position="18"/>
        <end position="256"/>
    </location>
</feature>
<feature type="transmembrane region" description="Helical" evidence="1">
    <location>
        <begin position="202"/>
        <end position="220"/>
    </location>
</feature>
<feature type="transmembrane region" description="Helical" evidence="1">
    <location>
        <begin position="85"/>
        <end position="107"/>
    </location>
</feature>
<keyword evidence="1" id="KW-0472">Membrane</keyword>
<dbReference type="PANTHER" id="PTHR37013">
    <property type="entry name" value="INTEGRAL MEMBRANE PROTEIN (AFU_ORTHOLOGUE AFUA_1G05950)-RELATED"/>
    <property type="match status" value="1"/>
</dbReference>
<accession>A0A136II55</accession>
<feature type="transmembrane region" description="Helical" evidence="1">
    <location>
        <begin position="160"/>
        <end position="181"/>
    </location>
</feature>
<reference evidence="4" key="1">
    <citation type="submission" date="2016-02" db="EMBL/GenBank/DDBJ databases">
        <title>Draft genome sequence of Microdochium bolleyi, a fungal endophyte of beachgrass.</title>
        <authorList>
            <consortium name="DOE Joint Genome Institute"/>
            <person name="David A.S."/>
            <person name="May G."/>
            <person name="Haridas S."/>
            <person name="Lim J."/>
            <person name="Wang M."/>
            <person name="Labutti K."/>
            <person name="Lipzen A."/>
            <person name="Barry K."/>
            <person name="Grigoriev I.V."/>
        </authorList>
    </citation>
    <scope>NUCLEOTIDE SEQUENCE [LARGE SCALE GENOMIC DNA]</scope>
    <source>
        <strain evidence="4">J235TASD1</strain>
    </source>
</reference>
<dbReference type="InterPro" id="IPR056120">
    <property type="entry name" value="DUF7703"/>
</dbReference>
<dbReference type="EMBL" id="KQ964402">
    <property type="protein sequence ID" value="KXJ84592.1"/>
    <property type="molecule type" value="Genomic_DNA"/>
</dbReference>
<dbReference type="InParanoid" id="A0A136II55"/>
<dbReference type="Proteomes" id="UP000070501">
    <property type="component" value="Unassembled WGS sequence"/>
</dbReference>
<organism evidence="3 4">
    <name type="scientific">Microdochium bolleyi</name>
    <dbReference type="NCBI Taxonomy" id="196109"/>
    <lineage>
        <taxon>Eukaryota</taxon>
        <taxon>Fungi</taxon>
        <taxon>Dikarya</taxon>
        <taxon>Ascomycota</taxon>
        <taxon>Pezizomycotina</taxon>
        <taxon>Sordariomycetes</taxon>
        <taxon>Xylariomycetidae</taxon>
        <taxon>Xylariales</taxon>
        <taxon>Microdochiaceae</taxon>
        <taxon>Microdochium</taxon>
    </lineage>
</organism>
<evidence type="ECO:0000313" key="4">
    <source>
        <dbReference type="Proteomes" id="UP000070501"/>
    </source>
</evidence>
<dbReference type="PANTHER" id="PTHR37013:SF3">
    <property type="entry name" value="INTEGRAL MEMBRANE PROTEIN (AFU_ORTHOLOGUE AFUA_1G05950)"/>
    <property type="match status" value="1"/>
</dbReference>
<keyword evidence="1" id="KW-1133">Transmembrane helix</keyword>
<evidence type="ECO:0000256" key="1">
    <source>
        <dbReference type="SAM" id="Phobius"/>
    </source>
</evidence>
<feature type="transmembrane region" description="Helical" evidence="1">
    <location>
        <begin position="20"/>
        <end position="42"/>
    </location>
</feature>
<name>A0A136II55_9PEZI</name>
<dbReference type="AlphaFoldDB" id="A0A136II55"/>
<dbReference type="OrthoDB" id="405906at2759"/>
<evidence type="ECO:0000313" key="3">
    <source>
        <dbReference type="EMBL" id="KXJ84592.1"/>
    </source>
</evidence>
<sequence>MSSGNPAAPVGGPPLNDIHVNVLTVFISIALYNVLELTVWILSTFKRWSGLYFWSLCVATWGVAFSGVGNLLYYRKLSGNDYLNATLILIGWATMVNGQSVVLYSRLHLVLRDGRRLRAIFWMTIIDAVTLAIPIVILVYGVVSDNPAPFQRPYEVYERIQLTVFFVQETIISAVYVWETVKLIRIGQHTRNNAKLRRLMKRLIYVNIAVILLDITILALEFSDNFLLQTSFKPFTYSIKLKLEFSVLSQLVSLAQRGSRNGSFLDRDIVLDSPLSHPRGTCAI</sequence>